<protein>
    <submittedName>
        <fullName evidence="2">Uncharacterized protein</fullName>
    </submittedName>
</protein>
<evidence type="ECO:0000313" key="2">
    <source>
        <dbReference type="EMBL" id="KIK15142.1"/>
    </source>
</evidence>
<sequence>MEARSPTQVSDRPGDEARPDVELDVFANPKRRRFFDCVLAIEKWMFDVMSRV</sequence>
<dbReference type="HOGENOM" id="CLU_3088124_0_0_1"/>
<accession>A0A0C9YYA3</accession>
<reference evidence="3" key="2">
    <citation type="submission" date="2015-01" db="EMBL/GenBank/DDBJ databases">
        <title>Evolutionary Origins and Diversification of the Mycorrhizal Mutualists.</title>
        <authorList>
            <consortium name="DOE Joint Genome Institute"/>
            <consortium name="Mycorrhizal Genomics Consortium"/>
            <person name="Kohler A."/>
            <person name="Kuo A."/>
            <person name="Nagy L.G."/>
            <person name="Floudas D."/>
            <person name="Copeland A."/>
            <person name="Barry K.W."/>
            <person name="Cichocki N."/>
            <person name="Veneault-Fourrey C."/>
            <person name="LaButti K."/>
            <person name="Lindquist E.A."/>
            <person name="Lipzen A."/>
            <person name="Lundell T."/>
            <person name="Morin E."/>
            <person name="Murat C."/>
            <person name="Riley R."/>
            <person name="Ohm R."/>
            <person name="Sun H."/>
            <person name="Tunlid A."/>
            <person name="Henrissat B."/>
            <person name="Grigoriev I.V."/>
            <person name="Hibbett D.S."/>
            <person name="Martin F."/>
        </authorList>
    </citation>
    <scope>NUCLEOTIDE SEQUENCE [LARGE SCALE GENOMIC DNA]</scope>
    <source>
        <strain evidence="3">441</strain>
    </source>
</reference>
<name>A0A0C9YYA3_9AGAM</name>
<dbReference type="Proteomes" id="UP000054018">
    <property type="component" value="Unassembled WGS sequence"/>
</dbReference>
<proteinExistence type="predicted"/>
<feature type="compositionally biased region" description="Polar residues" evidence="1">
    <location>
        <begin position="1"/>
        <end position="10"/>
    </location>
</feature>
<gene>
    <name evidence="2" type="ORF">PISMIDRAFT_687468</name>
</gene>
<dbReference type="AlphaFoldDB" id="A0A0C9YYA3"/>
<dbReference type="EMBL" id="KN833904">
    <property type="protein sequence ID" value="KIK15142.1"/>
    <property type="molecule type" value="Genomic_DNA"/>
</dbReference>
<evidence type="ECO:0000256" key="1">
    <source>
        <dbReference type="SAM" id="MobiDB-lite"/>
    </source>
</evidence>
<feature type="region of interest" description="Disordered" evidence="1">
    <location>
        <begin position="1"/>
        <end position="20"/>
    </location>
</feature>
<evidence type="ECO:0000313" key="3">
    <source>
        <dbReference type="Proteomes" id="UP000054018"/>
    </source>
</evidence>
<keyword evidence="3" id="KW-1185">Reference proteome</keyword>
<organism evidence="2 3">
    <name type="scientific">Pisolithus microcarpus 441</name>
    <dbReference type="NCBI Taxonomy" id="765257"/>
    <lineage>
        <taxon>Eukaryota</taxon>
        <taxon>Fungi</taxon>
        <taxon>Dikarya</taxon>
        <taxon>Basidiomycota</taxon>
        <taxon>Agaricomycotina</taxon>
        <taxon>Agaricomycetes</taxon>
        <taxon>Agaricomycetidae</taxon>
        <taxon>Boletales</taxon>
        <taxon>Sclerodermatineae</taxon>
        <taxon>Pisolithaceae</taxon>
        <taxon>Pisolithus</taxon>
    </lineage>
</organism>
<reference evidence="2 3" key="1">
    <citation type="submission" date="2014-04" db="EMBL/GenBank/DDBJ databases">
        <authorList>
            <consortium name="DOE Joint Genome Institute"/>
            <person name="Kuo A."/>
            <person name="Kohler A."/>
            <person name="Costa M.D."/>
            <person name="Nagy L.G."/>
            <person name="Floudas D."/>
            <person name="Copeland A."/>
            <person name="Barry K.W."/>
            <person name="Cichocki N."/>
            <person name="Veneault-Fourrey C."/>
            <person name="LaButti K."/>
            <person name="Lindquist E.A."/>
            <person name="Lipzen A."/>
            <person name="Lundell T."/>
            <person name="Morin E."/>
            <person name="Murat C."/>
            <person name="Sun H."/>
            <person name="Tunlid A."/>
            <person name="Henrissat B."/>
            <person name="Grigoriev I.V."/>
            <person name="Hibbett D.S."/>
            <person name="Martin F."/>
            <person name="Nordberg H.P."/>
            <person name="Cantor M.N."/>
            <person name="Hua S.X."/>
        </authorList>
    </citation>
    <scope>NUCLEOTIDE SEQUENCE [LARGE SCALE GENOMIC DNA]</scope>
    <source>
        <strain evidence="2 3">441</strain>
    </source>
</reference>